<dbReference type="UniPathway" id="UPA00345"/>
<dbReference type="Pfam" id="PF01132">
    <property type="entry name" value="EFP"/>
    <property type="match status" value="1"/>
</dbReference>
<protein>
    <recommendedName>
        <fullName evidence="8 9">Elongation factor P</fullName>
        <shortName evidence="8">EF-P</shortName>
    </recommendedName>
</protein>
<evidence type="ECO:0000313" key="14">
    <source>
        <dbReference type="Proteomes" id="UP000191448"/>
    </source>
</evidence>
<dbReference type="GO" id="GO:0003746">
    <property type="term" value="F:translation elongation factor activity"/>
    <property type="evidence" value="ECO:0007669"/>
    <property type="project" value="UniProtKB-UniRule"/>
</dbReference>
<dbReference type="InterPro" id="IPR001059">
    <property type="entry name" value="Transl_elong_P/YeiP_cen"/>
</dbReference>
<feature type="domain" description="Translation elongation factor P/YeiP central" evidence="12">
    <location>
        <begin position="67"/>
        <end position="121"/>
    </location>
</feature>
<comment type="pathway">
    <text evidence="2 8">Protein biosynthesis; polypeptide chain elongation.</text>
</comment>
<dbReference type="InterPro" id="IPR013852">
    <property type="entry name" value="Transl_elong_P/YeiP_CS"/>
</dbReference>
<dbReference type="InterPro" id="IPR014722">
    <property type="entry name" value="Rib_uL2_dom2"/>
</dbReference>
<dbReference type="SUPFAM" id="SSF50104">
    <property type="entry name" value="Translation proteins SH3-like domain"/>
    <property type="match status" value="1"/>
</dbReference>
<dbReference type="SUPFAM" id="SSF50249">
    <property type="entry name" value="Nucleic acid-binding proteins"/>
    <property type="match status" value="2"/>
</dbReference>
<dbReference type="PANTHER" id="PTHR30053">
    <property type="entry name" value="ELONGATION FACTOR P"/>
    <property type="match status" value="1"/>
</dbReference>
<dbReference type="EMBL" id="LTAY01000037">
    <property type="protein sequence ID" value="OPX47885.1"/>
    <property type="molecule type" value="Genomic_DNA"/>
</dbReference>
<dbReference type="FunFam" id="2.40.50.140:FF:000009">
    <property type="entry name" value="Elongation factor P"/>
    <property type="match status" value="1"/>
</dbReference>
<dbReference type="HAMAP" id="MF_00141">
    <property type="entry name" value="EF_P"/>
    <property type="match status" value="1"/>
</dbReference>
<evidence type="ECO:0000256" key="6">
    <source>
        <dbReference type="ARBA" id="ARBA00022917"/>
    </source>
</evidence>
<keyword evidence="4 8" id="KW-0963">Cytoplasm</keyword>
<evidence type="ECO:0000313" key="13">
    <source>
        <dbReference type="EMBL" id="OPX47885.1"/>
    </source>
</evidence>
<organism evidence="13 14">
    <name type="scientific">Clostridium thermobutyricum DSM 4928</name>
    <dbReference type="NCBI Taxonomy" id="1121339"/>
    <lineage>
        <taxon>Bacteria</taxon>
        <taxon>Bacillati</taxon>
        <taxon>Bacillota</taxon>
        <taxon>Clostridia</taxon>
        <taxon>Eubacteriales</taxon>
        <taxon>Clostridiaceae</taxon>
        <taxon>Clostridium</taxon>
    </lineage>
</organism>
<evidence type="ECO:0000256" key="7">
    <source>
        <dbReference type="ARBA" id="ARBA00025469"/>
    </source>
</evidence>
<reference evidence="13 14" key="1">
    <citation type="submission" date="2016-02" db="EMBL/GenBank/DDBJ databases">
        <title>Genome sequence of Clostridium thermobutyricum DSM 4928.</title>
        <authorList>
            <person name="Poehlein A."/>
            <person name="Daniel R."/>
        </authorList>
    </citation>
    <scope>NUCLEOTIDE SEQUENCE [LARGE SCALE GENOMIC DNA]</scope>
    <source>
        <strain evidence="13 14">DSM 4928</strain>
    </source>
</reference>
<dbReference type="FunFam" id="2.40.50.140:FF:000004">
    <property type="entry name" value="Elongation factor P"/>
    <property type="match status" value="1"/>
</dbReference>
<evidence type="ECO:0000259" key="11">
    <source>
        <dbReference type="SMART" id="SM00841"/>
    </source>
</evidence>
<dbReference type="InterPro" id="IPR011768">
    <property type="entry name" value="Transl_elongation_fac_P"/>
</dbReference>
<dbReference type="Pfam" id="PF08207">
    <property type="entry name" value="EFP_N"/>
    <property type="match status" value="1"/>
</dbReference>
<dbReference type="InterPro" id="IPR012340">
    <property type="entry name" value="NA-bd_OB-fold"/>
</dbReference>
<evidence type="ECO:0000256" key="9">
    <source>
        <dbReference type="NCBIfam" id="TIGR00038"/>
    </source>
</evidence>
<dbReference type="NCBIfam" id="NF001810">
    <property type="entry name" value="PRK00529.1"/>
    <property type="match status" value="1"/>
</dbReference>
<dbReference type="InterPro" id="IPR020599">
    <property type="entry name" value="Transl_elong_fac_P/YeiP"/>
</dbReference>
<dbReference type="PIRSF" id="PIRSF005901">
    <property type="entry name" value="EF-P"/>
    <property type="match status" value="1"/>
</dbReference>
<sequence length="185" mass="20827">MISAGDLRKGTTFEHEGQVFTVVDFLHVKPGKGAAFVRTKLRNVITGSVTDTTFNPTAKFQEAVIERKEMQYLYNDGELYYFMDGETYEQIPLNYEKVEEAIKFLKENMFAIIKFYKGDAFSVEAPNFVELVITHTEPGVKGNTATNALKPATVETGAIVNVPMFVNEGDTIRVDTRTGDYMERV</sequence>
<dbReference type="NCBIfam" id="TIGR00038">
    <property type="entry name" value="efp"/>
    <property type="match status" value="1"/>
</dbReference>
<dbReference type="FunFam" id="2.30.30.30:FF:000003">
    <property type="entry name" value="Elongation factor P"/>
    <property type="match status" value="1"/>
</dbReference>
<dbReference type="AlphaFoldDB" id="A0A1V4SV65"/>
<evidence type="ECO:0000256" key="1">
    <source>
        <dbReference type="ARBA" id="ARBA00004496"/>
    </source>
</evidence>
<name>A0A1V4SV65_9CLOT</name>
<dbReference type="GO" id="GO:0043043">
    <property type="term" value="P:peptide biosynthetic process"/>
    <property type="evidence" value="ECO:0007669"/>
    <property type="project" value="InterPro"/>
</dbReference>
<dbReference type="RefSeq" id="WP_002597710.1">
    <property type="nucleotide sequence ID" value="NZ_LTAY01000037.1"/>
</dbReference>
<evidence type="ECO:0000256" key="3">
    <source>
        <dbReference type="ARBA" id="ARBA00009479"/>
    </source>
</evidence>
<dbReference type="OrthoDB" id="9801844at2"/>
<accession>A0A1V4SV65</accession>
<gene>
    <name evidence="8 13" type="primary">efp</name>
    <name evidence="13" type="ORF">CLTHE_14560</name>
</gene>
<dbReference type="InterPro" id="IPR015365">
    <property type="entry name" value="Elong-fact-P_C"/>
</dbReference>
<evidence type="ECO:0000256" key="2">
    <source>
        <dbReference type="ARBA" id="ARBA00004815"/>
    </source>
</evidence>
<comment type="similarity">
    <text evidence="3 8 10">Belongs to the elongation factor P family.</text>
</comment>
<dbReference type="PROSITE" id="PS01275">
    <property type="entry name" value="EFP"/>
    <property type="match status" value="1"/>
</dbReference>
<dbReference type="GO" id="GO:0005829">
    <property type="term" value="C:cytosol"/>
    <property type="evidence" value="ECO:0007669"/>
    <property type="project" value="UniProtKB-ARBA"/>
</dbReference>
<evidence type="ECO:0000256" key="8">
    <source>
        <dbReference type="HAMAP-Rule" id="MF_00141"/>
    </source>
</evidence>
<evidence type="ECO:0000256" key="5">
    <source>
        <dbReference type="ARBA" id="ARBA00022768"/>
    </source>
</evidence>
<dbReference type="InterPro" id="IPR008991">
    <property type="entry name" value="Translation_prot_SH3-like_sf"/>
</dbReference>
<feature type="domain" description="Elongation factor P C-terminal" evidence="11">
    <location>
        <begin position="129"/>
        <end position="184"/>
    </location>
</feature>
<evidence type="ECO:0000256" key="10">
    <source>
        <dbReference type="RuleBase" id="RU004389"/>
    </source>
</evidence>
<dbReference type="Proteomes" id="UP000191448">
    <property type="component" value="Unassembled WGS sequence"/>
</dbReference>
<dbReference type="InterPro" id="IPR013185">
    <property type="entry name" value="Transl_elong_KOW-like"/>
</dbReference>
<comment type="function">
    <text evidence="7 8">Involved in peptide bond synthesis. Stimulates efficient translation and peptide-bond synthesis on native or reconstituted 70S ribosomes in vitro. Probably functions indirectly by altering the affinity of the ribosome for aminoacyl-tRNA, thus increasing their reactivity as acceptors for peptidyl transferase.</text>
</comment>
<dbReference type="Pfam" id="PF09285">
    <property type="entry name" value="Elong-fact-P_C"/>
    <property type="match status" value="1"/>
</dbReference>
<evidence type="ECO:0000259" key="12">
    <source>
        <dbReference type="SMART" id="SM01185"/>
    </source>
</evidence>
<dbReference type="CDD" id="cd05794">
    <property type="entry name" value="S1_EF-P_repeat_2"/>
    <property type="match status" value="1"/>
</dbReference>
<dbReference type="Gene3D" id="2.30.30.30">
    <property type="match status" value="1"/>
</dbReference>
<keyword evidence="6 8" id="KW-0648">Protein biosynthesis</keyword>
<evidence type="ECO:0000256" key="4">
    <source>
        <dbReference type="ARBA" id="ARBA00022490"/>
    </source>
</evidence>
<dbReference type="CDD" id="cd04470">
    <property type="entry name" value="S1_EF-P_repeat_1"/>
    <property type="match status" value="1"/>
</dbReference>
<dbReference type="PANTHER" id="PTHR30053:SF12">
    <property type="entry name" value="ELONGATION FACTOR P (EF-P) FAMILY PROTEIN"/>
    <property type="match status" value="1"/>
</dbReference>
<dbReference type="SMART" id="SM01185">
    <property type="entry name" value="EFP"/>
    <property type="match status" value="1"/>
</dbReference>
<dbReference type="Gene3D" id="2.40.50.140">
    <property type="entry name" value="Nucleic acid-binding proteins"/>
    <property type="match status" value="2"/>
</dbReference>
<comment type="subcellular location">
    <subcellularLocation>
        <location evidence="1 8">Cytoplasm</location>
    </subcellularLocation>
</comment>
<proteinExistence type="inferred from homology"/>
<dbReference type="SMART" id="SM00841">
    <property type="entry name" value="Elong-fact-P_C"/>
    <property type="match status" value="1"/>
</dbReference>
<keyword evidence="5 8" id="KW-0251">Elongation factor</keyword>
<comment type="caution">
    <text evidence="13">The sequence shown here is derived from an EMBL/GenBank/DDBJ whole genome shotgun (WGS) entry which is preliminary data.</text>
</comment>